<sequence length="53" mass="5907">DIPNSDETGAINSNRKGNDDFVDYQSGSGFNGTIQDRTRKNRSENIRGIFDDV</sequence>
<dbReference type="AlphaFoldDB" id="A0A3M7R0U8"/>
<comment type="caution">
    <text evidence="3">The sequence shown here is derived from an EMBL/GenBank/DDBJ whole genome shotgun (WGS) entry which is preliminary data.</text>
</comment>
<protein>
    <submittedName>
        <fullName evidence="3">Uncharacterized protein</fullName>
    </submittedName>
</protein>
<gene>
    <name evidence="2" type="ORF">BpHYR1_024655</name>
    <name evidence="3" type="ORF">BpHYR1_043428</name>
</gene>
<keyword evidence="4" id="KW-1185">Reference proteome</keyword>
<dbReference type="Proteomes" id="UP000276133">
    <property type="component" value="Unassembled WGS sequence"/>
</dbReference>
<dbReference type="EMBL" id="REGN01004502">
    <property type="protein sequence ID" value="RNA17204.1"/>
    <property type="molecule type" value="Genomic_DNA"/>
</dbReference>
<dbReference type="EMBL" id="REGN01004501">
    <property type="protein sequence ID" value="RNA17212.1"/>
    <property type="molecule type" value="Genomic_DNA"/>
</dbReference>
<evidence type="ECO:0000313" key="2">
    <source>
        <dbReference type="EMBL" id="RNA17204.1"/>
    </source>
</evidence>
<name>A0A3M7R0U8_BRAPC</name>
<reference evidence="3 4" key="1">
    <citation type="journal article" date="2018" name="Sci. Rep.">
        <title>Genomic signatures of local adaptation to the degree of environmental predictability in rotifers.</title>
        <authorList>
            <person name="Franch-Gras L."/>
            <person name="Hahn C."/>
            <person name="Garcia-Roger E.M."/>
            <person name="Carmona M.J."/>
            <person name="Serra M."/>
            <person name="Gomez A."/>
        </authorList>
    </citation>
    <scope>NUCLEOTIDE SEQUENCE [LARGE SCALE GENOMIC DNA]</scope>
    <source>
        <strain evidence="3">HYR1</strain>
    </source>
</reference>
<feature type="non-terminal residue" evidence="3">
    <location>
        <position position="1"/>
    </location>
</feature>
<feature type="compositionally biased region" description="Polar residues" evidence="1">
    <location>
        <begin position="25"/>
        <end position="35"/>
    </location>
</feature>
<accession>A0A3M7R0U8</accession>
<feature type="compositionally biased region" description="Polar residues" evidence="1">
    <location>
        <begin position="1"/>
        <end position="15"/>
    </location>
</feature>
<feature type="region of interest" description="Disordered" evidence="1">
    <location>
        <begin position="1"/>
        <end position="53"/>
    </location>
</feature>
<feature type="compositionally biased region" description="Basic and acidic residues" evidence="1">
    <location>
        <begin position="36"/>
        <end position="45"/>
    </location>
</feature>
<evidence type="ECO:0000256" key="1">
    <source>
        <dbReference type="SAM" id="MobiDB-lite"/>
    </source>
</evidence>
<evidence type="ECO:0000313" key="3">
    <source>
        <dbReference type="EMBL" id="RNA17212.1"/>
    </source>
</evidence>
<evidence type="ECO:0000313" key="4">
    <source>
        <dbReference type="Proteomes" id="UP000276133"/>
    </source>
</evidence>
<proteinExistence type="predicted"/>
<organism evidence="3 4">
    <name type="scientific">Brachionus plicatilis</name>
    <name type="common">Marine rotifer</name>
    <name type="synonym">Brachionus muelleri</name>
    <dbReference type="NCBI Taxonomy" id="10195"/>
    <lineage>
        <taxon>Eukaryota</taxon>
        <taxon>Metazoa</taxon>
        <taxon>Spiralia</taxon>
        <taxon>Gnathifera</taxon>
        <taxon>Rotifera</taxon>
        <taxon>Eurotatoria</taxon>
        <taxon>Monogononta</taxon>
        <taxon>Pseudotrocha</taxon>
        <taxon>Ploima</taxon>
        <taxon>Brachionidae</taxon>
        <taxon>Brachionus</taxon>
    </lineage>
</organism>